<reference evidence="4" key="2">
    <citation type="submission" date="2022-01" db="EMBL/GenBank/DDBJ databases">
        <authorList>
            <person name="Yamashiro T."/>
            <person name="Shiraishi A."/>
            <person name="Satake H."/>
            <person name="Nakayama K."/>
        </authorList>
    </citation>
    <scope>NUCLEOTIDE SEQUENCE</scope>
</reference>
<dbReference type="EMBL" id="BQNB010019261">
    <property type="protein sequence ID" value="GJT83424.1"/>
    <property type="molecule type" value="Genomic_DNA"/>
</dbReference>
<dbReference type="PROSITE" id="PS50994">
    <property type="entry name" value="INTEGRASE"/>
    <property type="match status" value="1"/>
</dbReference>
<dbReference type="Pfam" id="PF22936">
    <property type="entry name" value="Pol_BBD"/>
    <property type="match status" value="1"/>
</dbReference>
<name>A0ABQ5H6J0_9ASTR</name>
<sequence length="447" mass="49972">MPPLSVQVYSPPKKDLSWMGLPEFVDDTVTDYTRPTPSIDVSKGVNGELEGNNTSVDKGETWPRVNYSQDNMKFTSTHKSMTPRAVLLKSGTKPIAVNKPSSTPKSTLNGIPQDDIDDKGYWDSGCSRYMTSNISYMSEYEPYNEGYVSFGHGGGKITSKGTIKTDKLEFENVYFVKELKYNLFSVSQICDNKNSVLFTDLECLVLGKDFKLYNDSHVWLRTPRQQNMYSIDLKNIVPHTNMTCLNAKASENESIKKEFSNDGTPQQNGVAERRNRTLIEAARTMLADAKLPVTFWAKAVSTACYVQNRVLVNKSQNKTPYELFNGTKEVASQAMEENMSTLRFIALPNWNVDVFERSRNTIPTSTTKDPTADQVEPVLSSIVETEVPTVSSHVPTDKAPSLGNAMTFENRLEDIFGDSTASVKLNEVEADLRNIETNIQVNPIPTL</sequence>
<keyword evidence="5" id="KW-1185">Reference proteome</keyword>
<dbReference type="InterPro" id="IPR036397">
    <property type="entry name" value="RNaseH_sf"/>
</dbReference>
<keyword evidence="1" id="KW-0645">Protease</keyword>
<feature type="region of interest" description="Disordered" evidence="2">
    <location>
        <begin position="35"/>
        <end position="59"/>
    </location>
</feature>
<dbReference type="PANTHER" id="PTHR42648:SF32">
    <property type="entry name" value="RIBONUCLEASE H-LIKE DOMAIN, GAG-PRE-INTEGRASE DOMAIN PROTEIN-RELATED"/>
    <property type="match status" value="1"/>
</dbReference>
<evidence type="ECO:0000256" key="2">
    <source>
        <dbReference type="SAM" id="MobiDB-lite"/>
    </source>
</evidence>
<organism evidence="4 5">
    <name type="scientific">Tanacetum coccineum</name>
    <dbReference type="NCBI Taxonomy" id="301880"/>
    <lineage>
        <taxon>Eukaryota</taxon>
        <taxon>Viridiplantae</taxon>
        <taxon>Streptophyta</taxon>
        <taxon>Embryophyta</taxon>
        <taxon>Tracheophyta</taxon>
        <taxon>Spermatophyta</taxon>
        <taxon>Magnoliopsida</taxon>
        <taxon>eudicotyledons</taxon>
        <taxon>Gunneridae</taxon>
        <taxon>Pentapetalae</taxon>
        <taxon>asterids</taxon>
        <taxon>campanulids</taxon>
        <taxon>Asterales</taxon>
        <taxon>Asteraceae</taxon>
        <taxon>Asteroideae</taxon>
        <taxon>Anthemideae</taxon>
        <taxon>Anthemidinae</taxon>
        <taxon>Tanacetum</taxon>
    </lineage>
</organism>
<accession>A0ABQ5H6J0</accession>
<dbReference type="PANTHER" id="PTHR42648">
    <property type="entry name" value="TRANSPOSASE, PUTATIVE-RELATED"/>
    <property type="match status" value="1"/>
</dbReference>
<feature type="region of interest" description="Disordered" evidence="2">
    <location>
        <begin position="92"/>
        <end position="114"/>
    </location>
</feature>
<dbReference type="InterPro" id="IPR054722">
    <property type="entry name" value="PolX-like_BBD"/>
</dbReference>
<evidence type="ECO:0000259" key="3">
    <source>
        <dbReference type="PROSITE" id="PS50994"/>
    </source>
</evidence>
<dbReference type="Gene3D" id="3.30.420.10">
    <property type="entry name" value="Ribonuclease H-like superfamily/Ribonuclease H"/>
    <property type="match status" value="1"/>
</dbReference>
<gene>
    <name evidence="4" type="ORF">Tco_1057766</name>
</gene>
<feature type="compositionally biased region" description="Polar residues" evidence="2">
    <location>
        <begin position="99"/>
        <end position="110"/>
    </location>
</feature>
<evidence type="ECO:0000256" key="1">
    <source>
        <dbReference type="ARBA" id="ARBA00022670"/>
    </source>
</evidence>
<dbReference type="Proteomes" id="UP001151760">
    <property type="component" value="Unassembled WGS sequence"/>
</dbReference>
<protein>
    <submittedName>
        <fullName evidence="4">Ribonuclease H-like domain-containing protein</fullName>
    </submittedName>
</protein>
<comment type="caution">
    <text evidence="4">The sequence shown here is derived from an EMBL/GenBank/DDBJ whole genome shotgun (WGS) entry which is preliminary data.</text>
</comment>
<dbReference type="SUPFAM" id="SSF53098">
    <property type="entry name" value="Ribonuclease H-like"/>
    <property type="match status" value="1"/>
</dbReference>
<keyword evidence="1" id="KW-0378">Hydrolase</keyword>
<feature type="domain" description="Integrase catalytic" evidence="3">
    <location>
        <begin position="255"/>
        <end position="328"/>
    </location>
</feature>
<proteinExistence type="predicted"/>
<dbReference type="InterPro" id="IPR001584">
    <property type="entry name" value="Integrase_cat-core"/>
</dbReference>
<evidence type="ECO:0000313" key="4">
    <source>
        <dbReference type="EMBL" id="GJT83424.1"/>
    </source>
</evidence>
<dbReference type="InterPro" id="IPR039537">
    <property type="entry name" value="Retrotran_Ty1/copia-like"/>
</dbReference>
<dbReference type="InterPro" id="IPR012337">
    <property type="entry name" value="RNaseH-like_sf"/>
</dbReference>
<reference evidence="4" key="1">
    <citation type="journal article" date="2022" name="Int. J. Mol. Sci.">
        <title>Draft Genome of Tanacetum Coccineum: Genomic Comparison of Closely Related Tanacetum-Family Plants.</title>
        <authorList>
            <person name="Yamashiro T."/>
            <person name="Shiraishi A."/>
            <person name="Nakayama K."/>
            <person name="Satake H."/>
        </authorList>
    </citation>
    <scope>NUCLEOTIDE SEQUENCE</scope>
</reference>
<evidence type="ECO:0000313" key="5">
    <source>
        <dbReference type="Proteomes" id="UP001151760"/>
    </source>
</evidence>